<dbReference type="Pfam" id="PF03150">
    <property type="entry name" value="CCP_MauG"/>
    <property type="match status" value="1"/>
</dbReference>
<dbReference type="SUPFAM" id="SSF46626">
    <property type="entry name" value="Cytochrome c"/>
    <property type="match status" value="2"/>
</dbReference>
<proteinExistence type="predicted"/>
<organism evidence="9 10">
    <name type="scientific">Sinorhizobium fredii (strain USDA 257)</name>
    <dbReference type="NCBI Taxonomy" id="1185652"/>
    <lineage>
        <taxon>Bacteria</taxon>
        <taxon>Pseudomonadati</taxon>
        <taxon>Pseudomonadota</taxon>
        <taxon>Alphaproteobacteria</taxon>
        <taxon>Hyphomicrobiales</taxon>
        <taxon>Rhizobiaceae</taxon>
        <taxon>Sinorhizobium/Ensifer group</taxon>
        <taxon>Sinorhizobium</taxon>
    </lineage>
</organism>
<gene>
    <name evidence="9" type="primary">mauG</name>
    <name evidence="9" type="ORF">USDA257_c47860</name>
</gene>
<comment type="subcellular location">
    <subcellularLocation>
        <location evidence="1">Cell envelope</location>
    </subcellularLocation>
</comment>
<keyword evidence="2 7" id="KW-0349">Heme</keyword>
<keyword evidence="4" id="KW-0732">Signal</keyword>
<dbReference type="InterPro" id="IPR051395">
    <property type="entry name" value="Cytochrome_c_Peroxidase/MauG"/>
</dbReference>
<dbReference type="PANTHER" id="PTHR30600:SF10">
    <property type="entry name" value="BLL6722 PROTEIN"/>
    <property type="match status" value="1"/>
</dbReference>
<dbReference type="NCBIfam" id="TIGR03981">
    <property type="entry name" value="SAM_quin_mod"/>
    <property type="match status" value="1"/>
</dbReference>
<keyword evidence="6 7" id="KW-0408">Iron</keyword>
<feature type="domain" description="Cytochrome c" evidence="8">
    <location>
        <begin position="208"/>
        <end position="354"/>
    </location>
</feature>
<evidence type="ECO:0000256" key="7">
    <source>
        <dbReference type="PROSITE-ProRule" id="PRU00433"/>
    </source>
</evidence>
<dbReference type="PANTHER" id="PTHR30600">
    <property type="entry name" value="CYTOCHROME C PEROXIDASE-RELATED"/>
    <property type="match status" value="1"/>
</dbReference>
<dbReference type="KEGG" id="sfd:USDA257_c47860"/>
<dbReference type="eggNOG" id="COG1858">
    <property type="taxonomic scope" value="Bacteria"/>
</dbReference>
<dbReference type="InterPro" id="IPR036909">
    <property type="entry name" value="Cyt_c-like_dom_sf"/>
</dbReference>
<dbReference type="Proteomes" id="UP000006180">
    <property type="component" value="Chromosome"/>
</dbReference>
<dbReference type="GO" id="GO:0030313">
    <property type="term" value="C:cell envelope"/>
    <property type="evidence" value="ECO:0007669"/>
    <property type="project" value="UniProtKB-SubCell"/>
</dbReference>
<keyword evidence="5" id="KW-0560">Oxidoreductase</keyword>
<dbReference type="PROSITE" id="PS51007">
    <property type="entry name" value="CYTC"/>
    <property type="match status" value="2"/>
</dbReference>
<protein>
    <submittedName>
        <fullName evidence="9">Putative methylamine utilization protein MauG</fullName>
    </submittedName>
</protein>
<reference evidence="9 10" key="1">
    <citation type="journal article" date="2012" name="J. Bacteriol.">
        <title>Complete genome sequence of the broad-host-range strain Sinorhizobium fredii USDA257.</title>
        <authorList>
            <person name="Schuldes J."/>
            <person name="Rodriguez Orbegoso M."/>
            <person name="Schmeisser C."/>
            <person name="Krishnan H.B."/>
            <person name="Daniel R."/>
            <person name="Streit W.R."/>
        </authorList>
    </citation>
    <scope>NUCLEOTIDE SEQUENCE [LARGE SCALE GENOMIC DNA]</scope>
    <source>
        <strain evidence="9 10">USDA 257</strain>
    </source>
</reference>
<dbReference type="STRING" id="1185652.USDA257_c47860"/>
<dbReference type="InterPro" id="IPR009056">
    <property type="entry name" value="Cyt_c-like_dom"/>
</dbReference>
<dbReference type="EMBL" id="CP003563">
    <property type="protein sequence ID" value="AFL53321.1"/>
    <property type="molecule type" value="Genomic_DNA"/>
</dbReference>
<dbReference type="GO" id="GO:0046872">
    <property type="term" value="F:metal ion binding"/>
    <property type="evidence" value="ECO:0007669"/>
    <property type="project" value="UniProtKB-KW"/>
</dbReference>
<evidence type="ECO:0000256" key="1">
    <source>
        <dbReference type="ARBA" id="ARBA00004196"/>
    </source>
</evidence>
<evidence type="ECO:0000256" key="6">
    <source>
        <dbReference type="ARBA" id="ARBA00023004"/>
    </source>
</evidence>
<dbReference type="InterPro" id="IPR023893">
    <property type="entry name" value="MauG-like"/>
</dbReference>
<name>I3XBR5_SINF2</name>
<dbReference type="PATRIC" id="fig|1185652.3.peg.4963"/>
<dbReference type="HOGENOM" id="CLU_034652_5_0_5"/>
<evidence type="ECO:0000256" key="4">
    <source>
        <dbReference type="ARBA" id="ARBA00022729"/>
    </source>
</evidence>
<evidence type="ECO:0000259" key="8">
    <source>
        <dbReference type="PROSITE" id="PS51007"/>
    </source>
</evidence>
<dbReference type="Gene3D" id="1.10.760.10">
    <property type="entry name" value="Cytochrome c-like domain"/>
    <property type="match status" value="2"/>
</dbReference>
<evidence type="ECO:0000256" key="5">
    <source>
        <dbReference type="ARBA" id="ARBA00023002"/>
    </source>
</evidence>
<evidence type="ECO:0000313" key="10">
    <source>
        <dbReference type="Proteomes" id="UP000006180"/>
    </source>
</evidence>
<evidence type="ECO:0000256" key="2">
    <source>
        <dbReference type="ARBA" id="ARBA00022617"/>
    </source>
</evidence>
<keyword evidence="3 7" id="KW-0479">Metal-binding</keyword>
<evidence type="ECO:0000313" key="9">
    <source>
        <dbReference type="EMBL" id="AFL53321.1"/>
    </source>
</evidence>
<dbReference type="InterPro" id="IPR004852">
    <property type="entry name" value="Di-haem_cyt_c_peroxidsae"/>
</dbReference>
<evidence type="ECO:0000256" key="3">
    <source>
        <dbReference type="ARBA" id="ARBA00022723"/>
    </source>
</evidence>
<dbReference type="GO" id="GO:0004130">
    <property type="term" value="F:cytochrome-c peroxidase activity"/>
    <property type="evidence" value="ECO:0007669"/>
    <property type="project" value="TreeGrafter"/>
</dbReference>
<dbReference type="AlphaFoldDB" id="I3XBR5"/>
<feature type="domain" description="Cytochrome c" evidence="8">
    <location>
        <begin position="4"/>
        <end position="118"/>
    </location>
</feature>
<sequence length="365" mass="39768">MDDKLVAAGKLLFQSKKMSLDHETACATCHVDRFGSADGIPNAIGTEGHGEGVERLLAGGDIIPRNTLPFWGRGGVGFDVFFWDGKVDKSSGTVVSQFGDLNPSDDPLVVAAHLPPVEIGEMVTDSKDNEPLKTENVSTAAAVYDQLLDRLLKDDEINSALVAATGKSANEIEFLDVASAIAAFIRDNFKLQSTRFHDFVFADGKMSERENAGGLIFYGKARCSTCHNGAYFSDLEFHAVPFPQSGFGKNGFGVDYGRFNVTLNPDDRYRFRTPPLFNVSKTAPYSHSGSIMKLGDAIRVHVDPFAVYDPSRMSAVQRAEYYQALKVWSDEPLVGVTLDDAEIDALTAFLRTLEFDSASPVQVSD</sequence>
<accession>I3XBR5</accession>
<dbReference type="GO" id="GO:0009055">
    <property type="term" value="F:electron transfer activity"/>
    <property type="evidence" value="ECO:0007669"/>
    <property type="project" value="InterPro"/>
</dbReference>
<dbReference type="GO" id="GO:0020037">
    <property type="term" value="F:heme binding"/>
    <property type="evidence" value="ECO:0007669"/>
    <property type="project" value="InterPro"/>
</dbReference>